<dbReference type="Pfam" id="PF04390">
    <property type="entry name" value="LptE"/>
    <property type="match status" value="1"/>
</dbReference>
<evidence type="ECO:0000313" key="2">
    <source>
        <dbReference type="Proteomes" id="UP001301869"/>
    </source>
</evidence>
<sequence>MRAVRQPRRHGVSRRAFLGAALGASAALGLGGCGFHLRGRESLPTLPPLALEGNTQSDLGQALARLLQARGSGLSDSAPWRLTLSGVDMHSRRLGGTDRGSREHRFTLEARVSLQQRHDQAYVWNRESFSTELSQRVNDDDLLNRDVLIDEARQQLAQQLARRIAERLASLEALR</sequence>
<dbReference type="Proteomes" id="UP001301869">
    <property type="component" value="Chromosome"/>
</dbReference>
<dbReference type="InterPro" id="IPR007485">
    <property type="entry name" value="LPS_assembly_LptE"/>
</dbReference>
<accession>A0ABY9YXD1</accession>
<dbReference type="Gene3D" id="3.30.160.150">
    <property type="entry name" value="Lipoprotein like domain"/>
    <property type="match status" value="1"/>
</dbReference>
<gene>
    <name evidence="1" type="primary">lptE</name>
    <name evidence="1" type="ORF">P1P91_09515</name>
</gene>
<dbReference type="InterPro" id="IPR006311">
    <property type="entry name" value="TAT_signal"/>
</dbReference>
<dbReference type="EMBL" id="CP119391">
    <property type="protein sequence ID" value="WNK19115.1"/>
    <property type="molecule type" value="Genomic_DNA"/>
</dbReference>
<name>A0ABY9YXD1_9GAMM</name>
<keyword evidence="2" id="KW-1185">Reference proteome</keyword>
<proteinExistence type="predicted"/>
<dbReference type="PROSITE" id="PS51318">
    <property type="entry name" value="TAT"/>
    <property type="match status" value="1"/>
</dbReference>
<dbReference type="RefSeq" id="WP_311882228.1">
    <property type="nucleotide sequence ID" value="NZ_CP119391.1"/>
</dbReference>
<dbReference type="PROSITE" id="PS51257">
    <property type="entry name" value="PROKAR_LIPOPROTEIN"/>
    <property type="match status" value="1"/>
</dbReference>
<evidence type="ECO:0000313" key="1">
    <source>
        <dbReference type="EMBL" id="WNK19115.1"/>
    </source>
</evidence>
<organism evidence="1 2">
    <name type="scientific">Halomonas piscis</name>
    <dbReference type="NCBI Taxonomy" id="3031727"/>
    <lineage>
        <taxon>Bacteria</taxon>
        <taxon>Pseudomonadati</taxon>
        <taxon>Pseudomonadota</taxon>
        <taxon>Gammaproteobacteria</taxon>
        <taxon>Oceanospirillales</taxon>
        <taxon>Halomonadaceae</taxon>
        <taxon>Halomonas</taxon>
    </lineage>
</organism>
<keyword evidence="1" id="KW-0449">Lipoprotein</keyword>
<reference evidence="1 2" key="1">
    <citation type="submission" date="2023-03" db="EMBL/GenBank/DDBJ databases">
        <title>Halomonas sp. nov., isolated from Korean tranditional fermented seafood 'Jeotgal'.</title>
        <authorList>
            <person name="Kim B."/>
            <person name="Shin N.-R."/>
        </authorList>
    </citation>
    <scope>NUCLEOTIDE SEQUENCE [LARGE SCALE GENOMIC DNA]</scope>
    <source>
        <strain evidence="1 2">SG2L-4</strain>
    </source>
</reference>
<protein>
    <submittedName>
        <fullName evidence="1">LPS assembly lipoprotein LptE</fullName>
    </submittedName>
</protein>